<evidence type="ECO:0000313" key="2">
    <source>
        <dbReference type="Proteomes" id="UP001230566"/>
    </source>
</evidence>
<organism evidence="1 2">
    <name type="scientific">Lacticaseibacillus styriensis</name>
    <dbReference type="NCBI Taxonomy" id="3068306"/>
    <lineage>
        <taxon>Bacteria</taxon>
        <taxon>Bacillati</taxon>
        <taxon>Bacillota</taxon>
        <taxon>Bacilli</taxon>
        <taxon>Lactobacillales</taxon>
        <taxon>Lactobacillaceae</taxon>
        <taxon>Lacticaseibacillus</taxon>
    </lineage>
</organism>
<sequence>MNDRHRAVMRARKEQLMYERRKYEHKMDGLAKALYPVFNVAAATIEQWLAAFQFR</sequence>
<proteinExistence type="predicted"/>
<gene>
    <name evidence="1" type="ORF">LACSTY_001104</name>
</gene>
<accession>A0ABY9LDP5</accession>
<keyword evidence="2" id="KW-1185">Reference proteome</keyword>
<name>A0ABY9LDP5_9LACO</name>
<evidence type="ECO:0008006" key="3">
    <source>
        <dbReference type="Google" id="ProtNLM"/>
    </source>
</evidence>
<dbReference type="RefSeq" id="WP_161492242.1">
    <property type="nucleotide sequence ID" value="NZ_CP132483.1"/>
</dbReference>
<reference evidence="1 2" key="1">
    <citation type="submission" date="2023-08" db="EMBL/GenBank/DDBJ databases">
        <authorList>
            <person name="Buchebner-Jance M."/>
        </authorList>
    </citation>
    <scope>NUCLEOTIDE SEQUENCE [LARGE SCALE GENOMIC DNA]</scope>
    <source>
        <strain evidence="1 2">NCIMB 15473</strain>
    </source>
</reference>
<dbReference type="Proteomes" id="UP001230566">
    <property type="component" value="Chromosome"/>
</dbReference>
<protein>
    <recommendedName>
        <fullName evidence="3">Transposase</fullName>
    </recommendedName>
</protein>
<dbReference type="EMBL" id="CP132483">
    <property type="protein sequence ID" value="WLV81847.1"/>
    <property type="molecule type" value="Genomic_DNA"/>
</dbReference>
<evidence type="ECO:0000313" key="1">
    <source>
        <dbReference type="EMBL" id="WLV81847.1"/>
    </source>
</evidence>